<keyword evidence="5" id="KW-0548">Nucleotidyltransferase</keyword>
<dbReference type="InterPro" id="IPR007641">
    <property type="entry name" value="RNA_pol_Rpb2_7"/>
</dbReference>
<evidence type="ECO:0000259" key="7">
    <source>
        <dbReference type="Pfam" id="PF00562"/>
    </source>
</evidence>
<dbReference type="SUPFAM" id="SSF64484">
    <property type="entry name" value="beta and beta-prime subunits of DNA dependent RNA-polymerase"/>
    <property type="match status" value="1"/>
</dbReference>
<dbReference type="EC" id="2.7.7.6" evidence="2"/>
<protein>
    <recommendedName>
        <fullName evidence="2">DNA-directed RNA polymerase</fullName>
        <ecNumber evidence="2">2.7.7.6</ecNumber>
    </recommendedName>
</protein>
<comment type="similarity">
    <text evidence="1">Belongs to the RNA polymerase beta chain family.</text>
</comment>
<dbReference type="Gene3D" id="3.90.1800.10">
    <property type="entry name" value="RNA polymerase alpha subunit dimerisation domain"/>
    <property type="match status" value="1"/>
</dbReference>
<feature type="domain" description="DNA-directed RNA polymerase subunit 2 hybrid-binding" evidence="7">
    <location>
        <begin position="18"/>
        <end position="121"/>
    </location>
</feature>
<feature type="domain" description="RNA polymerase Rpb2" evidence="8">
    <location>
        <begin position="299"/>
        <end position="376"/>
    </location>
</feature>
<evidence type="ECO:0000256" key="3">
    <source>
        <dbReference type="ARBA" id="ARBA00022478"/>
    </source>
</evidence>
<keyword evidence="4" id="KW-0808">Transferase</keyword>
<dbReference type="PANTHER" id="PTHR20856">
    <property type="entry name" value="DNA-DIRECTED RNA POLYMERASE I SUBUNIT 2"/>
    <property type="match status" value="1"/>
</dbReference>
<dbReference type="InterPro" id="IPR037033">
    <property type="entry name" value="DNA-dir_RNAP_su2_hyb_sf"/>
</dbReference>
<evidence type="ECO:0000256" key="4">
    <source>
        <dbReference type="ARBA" id="ARBA00022679"/>
    </source>
</evidence>
<dbReference type="InterPro" id="IPR014724">
    <property type="entry name" value="RNA_pol_RPB2_OB-fold"/>
</dbReference>
<feature type="domain" description="DNA-directed RNA polymerase subunit 2 hybrid-binding" evidence="7">
    <location>
        <begin position="146"/>
        <end position="249"/>
    </location>
</feature>
<reference evidence="9" key="1">
    <citation type="journal article" date="2021" name="Front. Plant Sci.">
        <title>Chromosome-Scale Genome Assembly for Chinese Sour Jujube and Insights Into Its Genome Evolution and Domestication Signature.</title>
        <authorList>
            <person name="Shen L.-Y."/>
            <person name="Luo H."/>
            <person name="Wang X.-L."/>
            <person name="Wang X.-M."/>
            <person name="Qiu X.-J."/>
            <person name="Liu H."/>
            <person name="Zhou S.-S."/>
            <person name="Jia K.-H."/>
            <person name="Nie S."/>
            <person name="Bao Y.-T."/>
            <person name="Zhang R.-G."/>
            <person name="Yun Q.-Z."/>
            <person name="Chai Y.-H."/>
            <person name="Lu J.-Y."/>
            <person name="Li Y."/>
            <person name="Zhao S.-W."/>
            <person name="Mao J.-F."/>
            <person name="Jia S.-G."/>
            <person name="Mao Y.-M."/>
        </authorList>
    </citation>
    <scope>NUCLEOTIDE SEQUENCE</scope>
    <source>
        <strain evidence="9">AT0</strain>
        <tissue evidence="9">Leaf</tissue>
    </source>
</reference>
<dbReference type="GO" id="GO:0003899">
    <property type="term" value="F:DNA-directed RNA polymerase activity"/>
    <property type="evidence" value="ECO:0007669"/>
    <property type="project" value="UniProtKB-EC"/>
</dbReference>
<dbReference type="AlphaFoldDB" id="A0A978U9Z6"/>
<evidence type="ECO:0000313" key="10">
    <source>
        <dbReference type="Proteomes" id="UP000813462"/>
    </source>
</evidence>
<evidence type="ECO:0000256" key="1">
    <source>
        <dbReference type="ARBA" id="ARBA00006835"/>
    </source>
</evidence>
<keyword evidence="3" id="KW-0240">DNA-directed RNA polymerase</keyword>
<sequence length="439" mass="49509">MRTTNRTIVKSRIHIGQQLDIIVIELQLSRMDTLLYVLVYPQGPLLTTRTIELVGYDKLEAGQNATVAVMSYSGYDIEDAIVMNKASLDRGFGRCIVMKRLSAIIQKYENNTQDRIARPNRAVNDAGRMQYVFSYCFIIDFKFAPQTFKGPIGESSVVDKVALFTDKNHNMCIKYLIRHTRRPEVVDKFSSKHGQKGVCGTIVQQEDFPFLSEIRPRVLLPNRMTVGKMIELLGGKAGEPSGHAYRQTLVEKGFSYNGKDFIYSGFSILLPAVITYHRLPTTGIYFHGTNLLPEAKAYGLRVGEMERDCLIAHGASMLIFERLMISSDPFEVQVCRACGLLGYYNHKLKTGICSSCKNGDNISTMKLPYACKLLIQVREWQRLGSNCNYLPFVYQNLGKVDTALKVVMSYTILGKVDTALKVVMSYTILRDYVDEVITG</sequence>
<evidence type="ECO:0000259" key="8">
    <source>
        <dbReference type="Pfam" id="PF04560"/>
    </source>
</evidence>
<name>A0A978U9Z6_ZIZJJ</name>
<accession>A0A978U9Z6</accession>
<dbReference type="Pfam" id="PF04560">
    <property type="entry name" value="RNA_pol_Rpb2_7"/>
    <property type="match status" value="1"/>
</dbReference>
<keyword evidence="6" id="KW-0804">Transcription</keyword>
<dbReference type="InterPro" id="IPR015712">
    <property type="entry name" value="DNA-dir_RNA_pol_su2"/>
</dbReference>
<gene>
    <name evidence="9" type="ORF">FEM48_ZijujUnG0008700</name>
</gene>
<dbReference type="EMBL" id="JAEACU010000075">
    <property type="protein sequence ID" value="KAH7511477.1"/>
    <property type="molecule type" value="Genomic_DNA"/>
</dbReference>
<evidence type="ECO:0000256" key="6">
    <source>
        <dbReference type="ARBA" id="ARBA00023163"/>
    </source>
</evidence>
<evidence type="ECO:0000256" key="2">
    <source>
        <dbReference type="ARBA" id="ARBA00012418"/>
    </source>
</evidence>
<comment type="caution">
    <text evidence="9">The sequence shown here is derived from an EMBL/GenBank/DDBJ whole genome shotgun (WGS) entry which is preliminary data.</text>
</comment>
<organism evidence="9 10">
    <name type="scientific">Ziziphus jujuba var. spinosa</name>
    <dbReference type="NCBI Taxonomy" id="714518"/>
    <lineage>
        <taxon>Eukaryota</taxon>
        <taxon>Viridiplantae</taxon>
        <taxon>Streptophyta</taxon>
        <taxon>Embryophyta</taxon>
        <taxon>Tracheophyta</taxon>
        <taxon>Spermatophyta</taxon>
        <taxon>Magnoliopsida</taxon>
        <taxon>eudicotyledons</taxon>
        <taxon>Gunneridae</taxon>
        <taxon>Pentapetalae</taxon>
        <taxon>rosids</taxon>
        <taxon>fabids</taxon>
        <taxon>Rosales</taxon>
        <taxon>Rhamnaceae</taxon>
        <taxon>Paliureae</taxon>
        <taxon>Ziziphus</taxon>
    </lineage>
</organism>
<dbReference type="GO" id="GO:0006351">
    <property type="term" value="P:DNA-templated transcription"/>
    <property type="evidence" value="ECO:0007669"/>
    <property type="project" value="InterPro"/>
</dbReference>
<dbReference type="Gene3D" id="2.40.270.10">
    <property type="entry name" value="DNA-directed RNA polymerase, subunit 2, domain 6"/>
    <property type="match status" value="2"/>
</dbReference>
<evidence type="ECO:0000313" key="9">
    <source>
        <dbReference type="EMBL" id="KAH7511477.1"/>
    </source>
</evidence>
<dbReference type="Pfam" id="PF00562">
    <property type="entry name" value="RNA_pol_Rpb2_6"/>
    <property type="match status" value="2"/>
</dbReference>
<dbReference type="Proteomes" id="UP000813462">
    <property type="component" value="Unassembled WGS sequence"/>
</dbReference>
<dbReference type="InterPro" id="IPR007120">
    <property type="entry name" value="DNA-dir_RNAP_su2_dom"/>
</dbReference>
<dbReference type="GO" id="GO:0032549">
    <property type="term" value="F:ribonucleoside binding"/>
    <property type="evidence" value="ECO:0007669"/>
    <property type="project" value="InterPro"/>
</dbReference>
<proteinExistence type="inferred from homology"/>
<evidence type="ECO:0000256" key="5">
    <source>
        <dbReference type="ARBA" id="ARBA00022695"/>
    </source>
</evidence>
<dbReference type="GO" id="GO:0000428">
    <property type="term" value="C:DNA-directed RNA polymerase complex"/>
    <property type="evidence" value="ECO:0007669"/>
    <property type="project" value="UniProtKB-KW"/>
</dbReference>
<dbReference type="GO" id="GO:0003677">
    <property type="term" value="F:DNA binding"/>
    <property type="evidence" value="ECO:0007669"/>
    <property type="project" value="InterPro"/>
</dbReference>
<dbReference type="Gene3D" id="2.40.50.150">
    <property type="match status" value="2"/>
</dbReference>